<reference evidence="11" key="3">
    <citation type="submission" date="2022-07" db="EMBL/GenBank/DDBJ databases">
        <title>Parvimonas micra travels from the subgingival sulcus of the human oral cavity to the colorectal adenocarcinoma.</title>
        <authorList>
            <person name="Conde-Perez K."/>
            <person name="Buetas E."/>
            <person name="Aja-Macaya P."/>
            <person name="Martin-De Arribas E."/>
            <person name="Iglesias-Corras I."/>
            <person name="Trigo-Tasende N."/>
            <person name="Nasser-Ali M."/>
            <person name="Estevez L.S."/>
            <person name="Rumbo-Feal S."/>
            <person name="Otero-Alen B."/>
            <person name="Noguera J.F."/>
            <person name="Concha A."/>
            <person name="Pardinas-Lopez S."/>
            <person name="Carda-Dieguez M."/>
            <person name="Gomez-Randulfe I."/>
            <person name="Martinez-Lago N."/>
            <person name="Ladra S."/>
            <person name="Aparicio L.A."/>
            <person name="Bou G."/>
            <person name="Mira A."/>
            <person name="Vallejo J.A."/>
            <person name="Poza M."/>
        </authorList>
    </citation>
    <scope>NUCLEOTIDE SEQUENCE</scope>
    <source>
        <strain evidence="12">PM102KC-G-1</strain>
        <strain evidence="11">PM79KC-AC-4</strain>
    </source>
</reference>
<evidence type="ECO:0000313" key="11">
    <source>
        <dbReference type="EMBL" id="MCZ7406919.1"/>
    </source>
</evidence>
<dbReference type="EMBL" id="CP009761">
    <property type="protein sequence ID" value="AIZ36652.1"/>
    <property type="molecule type" value="Genomic_DNA"/>
</dbReference>
<dbReference type="EMBL" id="JABZRE010000045">
    <property type="protein sequence ID" value="MBF1307645.1"/>
    <property type="molecule type" value="Genomic_DNA"/>
</dbReference>
<dbReference type="InterPro" id="IPR050245">
    <property type="entry name" value="PrsA_foldase"/>
</dbReference>
<dbReference type="Proteomes" id="UP001141458">
    <property type="component" value="Unassembled WGS sequence"/>
</dbReference>
<name>A0A0B4S1E1_9FIRM</name>
<evidence type="ECO:0000256" key="2">
    <source>
        <dbReference type="ARBA" id="ARBA00013194"/>
    </source>
</evidence>
<dbReference type="SUPFAM" id="SSF54534">
    <property type="entry name" value="FKBP-like"/>
    <property type="match status" value="1"/>
</dbReference>
<evidence type="ECO:0000256" key="7">
    <source>
        <dbReference type="SAM" id="SignalP"/>
    </source>
</evidence>
<dbReference type="Gene3D" id="3.10.50.40">
    <property type="match status" value="1"/>
</dbReference>
<keyword evidence="3 7" id="KW-0732">Signal</keyword>
<dbReference type="PROSITE" id="PS50198">
    <property type="entry name" value="PPIC_PPIASE_2"/>
    <property type="match status" value="1"/>
</dbReference>
<dbReference type="PANTHER" id="PTHR47245:SF1">
    <property type="entry name" value="FOLDASE PROTEIN PRSA"/>
    <property type="match status" value="1"/>
</dbReference>
<feature type="signal peptide" evidence="7">
    <location>
        <begin position="1"/>
        <end position="25"/>
    </location>
</feature>
<feature type="domain" description="PpiC" evidence="8">
    <location>
        <begin position="189"/>
        <end position="279"/>
    </location>
</feature>
<dbReference type="EMBL" id="JANDZV010000001">
    <property type="protein sequence ID" value="MCZ7406919.1"/>
    <property type="molecule type" value="Genomic_DNA"/>
</dbReference>
<gene>
    <name evidence="10" type="ORF">HXM94_07715</name>
    <name evidence="12" type="ORF">NM222_03325</name>
    <name evidence="11" type="ORF">NND69_00845</name>
    <name evidence="9" type="ORF">NW74_04535</name>
</gene>
<keyword evidence="13" id="KW-1185">Reference proteome</keyword>
<comment type="catalytic activity">
    <reaction evidence="1">
        <text>[protein]-peptidylproline (omega=180) = [protein]-peptidylproline (omega=0)</text>
        <dbReference type="Rhea" id="RHEA:16237"/>
        <dbReference type="Rhea" id="RHEA-COMP:10747"/>
        <dbReference type="Rhea" id="RHEA-COMP:10748"/>
        <dbReference type="ChEBI" id="CHEBI:83833"/>
        <dbReference type="ChEBI" id="CHEBI:83834"/>
        <dbReference type="EC" id="5.2.1.8"/>
    </reaction>
</comment>
<proteinExistence type="predicted"/>
<evidence type="ECO:0000256" key="5">
    <source>
        <dbReference type="ARBA" id="ARBA00023235"/>
    </source>
</evidence>
<dbReference type="SUPFAM" id="SSF109998">
    <property type="entry name" value="Triger factor/SurA peptide-binding domain-like"/>
    <property type="match status" value="1"/>
</dbReference>
<dbReference type="Proteomes" id="UP001210690">
    <property type="component" value="Chromosome"/>
</dbReference>
<dbReference type="RefSeq" id="WP_029949141.1">
    <property type="nucleotide sequence ID" value="NZ_BHYQ01000003.1"/>
</dbReference>
<dbReference type="EC" id="5.2.1.8" evidence="2"/>
<evidence type="ECO:0000256" key="1">
    <source>
        <dbReference type="ARBA" id="ARBA00000971"/>
    </source>
</evidence>
<organism evidence="9 13">
    <name type="scientific">Parvimonas micra</name>
    <dbReference type="NCBI Taxonomy" id="33033"/>
    <lineage>
        <taxon>Bacteria</taxon>
        <taxon>Bacillati</taxon>
        <taxon>Bacillota</taxon>
        <taxon>Tissierellia</taxon>
        <taxon>Tissierellales</taxon>
        <taxon>Peptoniphilaceae</taxon>
        <taxon>Parvimonas</taxon>
    </lineage>
</organism>
<dbReference type="Pfam" id="PF00639">
    <property type="entry name" value="Rotamase"/>
    <property type="match status" value="1"/>
</dbReference>
<dbReference type="PANTHER" id="PTHR47245">
    <property type="entry name" value="PEPTIDYLPROLYL ISOMERASE"/>
    <property type="match status" value="1"/>
</dbReference>
<evidence type="ECO:0000256" key="6">
    <source>
        <dbReference type="PROSITE-ProRule" id="PRU00278"/>
    </source>
</evidence>
<dbReference type="Proteomes" id="UP000758611">
    <property type="component" value="Unassembled WGS sequence"/>
</dbReference>
<dbReference type="KEGG" id="pmic:NW74_04535"/>
<accession>A0A0B4S1E1</accession>
<dbReference type="STRING" id="33033.NW74_04535"/>
<protein>
    <recommendedName>
        <fullName evidence="2">peptidylprolyl isomerase</fullName>
        <ecNumber evidence="2">5.2.1.8</ecNumber>
    </recommendedName>
</protein>
<dbReference type="AlphaFoldDB" id="A0A0B4S1E1"/>
<keyword evidence="5 6" id="KW-0413">Isomerase</keyword>
<reference evidence="9 13" key="1">
    <citation type="submission" date="2014-10" db="EMBL/GenBank/DDBJ databases">
        <title>Complete genome sequence of Parvimonas micra KCOM 1535 (= ChDC B708).</title>
        <authorList>
            <person name="Kook J.-K."/>
            <person name="Park S.-N."/>
            <person name="Lim Y.K."/>
            <person name="Roh H."/>
        </authorList>
    </citation>
    <scope>NUCLEOTIDE SEQUENCE [LARGE SCALE GENOMIC DNA]</scope>
    <source>
        <strain evidence="9">KCOM 1535</strain>
        <strain evidence="13">KCOM 1535 / ChDC B708</strain>
    </source>
</reference>
<evidence type="ECO:0000313" key="10">
    <source>
        <dbReference type="EMBL" id="MBF1307645.1"/>
    </source>
</evidence>
<evidence type="ECO:0000313" key="9">
    <source>
        <dbReference type="EMBL" id="AIZ36652.1"/>
    </source>
</evidence>
<evidence type="ECO:0000313" key="12">
    <source>
        <dbReference type="EMBL" id="WBB31523.1"/>
    </source>
</evidence>
<dbReference type="InterPro" id="IPR046357">
    <property type="entry name" value="PPIase_dom_sf"/>
</dbReference>
<reference evidence="10" key="2">
    <citation type="submission" date="2020-04" db="EMBL/GenBank/DDBJ databases">
        <title>Deep metagenomics examines the oral microbiome during advanced dental caries in children, revealing novel taxa and co-occurrences with host molecules.</title>
        <authorList>
            <person name="Baker J.L."/>
            <person name="Morton J.T."/>
            <person name="Dinis M."/>
            <person name="Alvarez R."/>
            <person name="Tran N.C."/>
            <person name="Knight R."/>
            <person name="Edlund A."/>
        </authorList>
    </citation>
    <scope>NUCLEOTIDE SEQUENCE</scope>
    <source>
        <strain evidence="10">JCVI_23_bin.11</strain>
    </source>
</reference>
<sequence length="328" mass="37649">MKNRFIKFASAIALSAMLLTACASAPRGAMVKIGEKYITKDQVQKEYDRVIASYSDEQKAKYDESTEEGKKASLTLKQNILDMFSNIEVVKQKFAKLEKEYKDEGKSEEEIAKVSVTEQEINDNLAKVKEQLGDKFNEELEKAKLTEDELKYKIEDNLYSTKFQTWFSENYDPTDEEIMEKYKGSDFDGPQINASHILVENEEDAKKVKSRLEAGEKFEDVATEVSKDPSAKKNKGVLGTFTKGVMVKEFYDAAVKLKVGEISDPVKTKFGYHIIKLNEIVEDYDKFSDESKKRIKQNLKKSLLSEKFKTEFEKIQKEVGYLPIKNFK</sequence>
<evidence type="ECO:0000256" key="4">
    <source>
        <dbReference type="ARBA" id="ARBA00023110"/>
    </source>
</evidence>
<evidence type="ECO:0000313" key="13">
    <source>
        <dbReference type="Proteomes" id="UP000031386"/>
    </source>
</evidence>
<dbReference type="Proteomes" id="UP000031386">
    <property type="component" value="Chromosome"/>
</dbReference>
<dbReference type="OrthoDB" id="14196at2"/>
<dbReference type="EMBL" id="CP101412">
    <property type="protein sequence ID" value="WBB31523.1"/>
    <property type="molecule type" value="Genomic_DNA"/>
</dbReference>
<dbReference type="InterPro" id="IPR027304">
    <property type="entry name" value="Trigger_fact/SurA_dom_sf"/>
</dbReference>
<keyword evidence="4 6" id="KW-0697">Rotamase</keyword>
<evidence type="ECO:0000256" key="3">
    <source>
        <dbReference type="ARBA" id="ARBA00022729"/>
    </source>
</evidence>
<evidence type="ECO:0000259" key="8">
    <source>
        <dbReference type="PROSITE" id="PS50198"/>
    </source>
</evidence>
<dbReference type="InterPro" id="IPR000297">
    <property type="entry name" value="PPIase_PpiC"/>
</dbReference>
<dbReference type="PROSITE" id="PS51257">
    <property type="entry name" value="PROKAR_LIPOPROTEIN"/>
    <property type="match status" value="1"/>
</dbReference>
<dbReference type="GO" id="GO:0003755">
    <property type="term" value="F:peptidyl-prolyl cis-trans isomerase activity"/>
    <property type="evidence" value="ECO:0007669"/>
    <property type="project" value="UniProtKB-KW"/>
</dbReference>
<feature type="chain" id="PRO_5042677134" description="peptidylprolyl isomerase" evidence="7">
    <location>
        <begin position="26"/>
        <end position="328"/>
    </location>
</feature>